<gene>
    <name evidence="2" type="ORF">SAMEA4873563_04482</name>
</gene>
<dbReference type="AlphaFoldDB" id="A0A486VXG1"/>
<accession>A0A486VXG1</accession>
<reference evidence="2" key="1">
    <citation type="submission" date="2019-03" db="EMBL/GenBank/DDBJ databases">
        <authorList>
            <consortium name="Pathogen Informatics"/>
        </authorList>
    </citation>
    <scope>NUCLEOTIDE SEQUENCE</scope>
    <source>
        <strain evidence="2">5012STDY7626362</strain>
    </source>
</reference>
<evidence type="ECO:0000313" key="2">
    <source>
        <dbReference type="EMBL" id="VGM55717.1"/>
    </source>
</evidence>
<evidence type="ECO:0000256" key="1">
    <source>
        <dbReference type="SAM" id="MobiDB-lite"/>
    </source>
</evidence>
<dbReference type="EMBL" id="CAAHDH010000007">
    <property type="protein sequence ID" value="VGM55717.1"/>
    <property type="molecule type" value="Genomic_DNA"/>
</dbReference>
<feature type="compositionally biased region" description="Basic and acidic residues" evidence="1">
    <location>
        <begin position="33"/>
        <end position="46"/>
    </location>
</feature>
<protein>
    <submittedName>
        <fullName evidence="2">Uncharacterized protein</fullName>
    </submittedName>
</protein>
<organism evidence="2">
    <name type="scientific">Klebsiella pneumoniae</name>
    <dbReference type="NCBI Taxonomy" id="573"/>
    <lineage>
        <taxon>Bacteria</taxon>
        <taxon>Pseudomonadati</taxon>
        <taxon>Pseudomonadota</taxon>
        <taxon>Gammaproteobacteria</taxon>
        <taxon>Enterobacterales</taxon>
        <taxon>Enterobacteriaceae</taxon>
        <taxon>Klebsiella/Raoultella group</taxon>
        <taxon>Klebsiella</taxon>
        <taxon>Klebsiella pneumoniae complex</taxon>
    </lineage>
</organism>
<proteinExistence type="predicted"/>
<sequence length="46" mass="5368">MPVIEEQEYIFRPYITVKGRRITRPNGGMFKIPVKDKKSETRGTSL</sequence>
<feature type="region of interest" description="Disordered" evidence="1">
    <location>
        <begin position="26"/>
        <end position="46"/>
    </location>
</feature>
<name>A0A486VXG1_KLEPN</name>